<feature type="region of interest" description="Disordered" evidence="14">
    <location>
        <begin position="495"/>
        <end position="517"/>
    </location>
</feature>
<feature type="region of interest" description="Disordered" evidence="14">
    <location>
        <begin position="413"/>
        <end position="441"/>
    </location>
</feature>
<feature type="coiled-coil region" evidence="13">
    <location>
        <begin position="1"/>
        <end position="40"/>
    </location>
</feature>
<dbReference type="PANTHER" id="PTHR46297">
    <property type="entry name" value="ZINC FINGER CCCH-TYPE WITH G PATCH DOMAIN-CONTAINING PROTEIN"/>
    <property type="match status" value="1"/>
</dbReference>
<keyword evidence="13" id="KW-0175">Coiled coil</keyword>
<feature type="region of interest" description="Disordered" evidence="14">
    <location>
        <begin position="43"/>
        <end position="62"/>
    </location>
</feature>
<evidence type="ECO:0000313" key="17">
    <source>
        <dbReference type="Proteomes" id="UP000515160"/>
    </source>
</evidence>
<gene>
    <name evidence="18" type="primary">LOC117566246</name>
</gene>
<evidence type="ECO:0000256" key="13">
    <source>
        <dbReference type="SAM" id="Coils"/>
    </source>
</evidence>
<keyword evidence="5 12" id="KW-0479">Metal-binding</keyword>
<dbReference type="PROSITE" id="PS50174">
    <property type="entry name" value="G_PATCH"/>
    <property type="match status" value="1"/>
</dbReference>
<evidence type="ECO:0000256" key="4">
    <source>
        <dbReference type="ARBA" id="ARBA00022491"/>
    </source>
</evidence>
<dbReference type="GO" id="GO:0005634">
    <property type="term" value="C:nucleus"/>
    <property type="evidence" value="ECO:0007669"/>
    <property type="project" value="UniProtKB-SubCell"/>
</dbReference>
<feature type="domain" description="C3H1-type" evidence="15">
    <location>
        <begin position="155"/>
        <end position="178"/>
    </location>
</feature>
<evidence type="ECO:0000256" key="2">
    <source>
        <dbReference type="ARBA" id="ARBA00004123"/>
    </source>
</evidence>
<evidence type="ECO:0000259" key="15">
    <source>
        <dbReference type="PROSITE" id="PS50103"/>
    </source>
</evidence>
<dbReference type="GO" id="GO:0001227">
    <property type="term" value="F:DNA-binding transcription repressor activity, RNA polymerase II-specific"/>
    <property type="evidence" value="ECO:0007669"/>
    <property type="project" value="TreeGrafter"/>
</dbReference>
<evidence type="ECO:0000256" key="14">
    <source>
        <dbReference type="SAM" id="MobiDB-lite"/>
    </source>
</evidence>
<evidence type="ECO:0000256" key="1">
    <source>
        <dbReference type="ARBA" id="ARBA00004062"/>
    </source>
</evidence>
<feature type="compositionally biased region" description="Polar residues" evidence="14">
    <location>
        <begin position="432"/>
        <end position="441"/>
    </location>
</feature>
<feature type="compositionally biased region" description="Basic and acidic residues" evidence="14">
    <location>
        <begin position="416"/>
        <end position="426"/>
    </location>
</feature>
<feature type="compositionally biased region" description="Basic and acidic residues" evidence="14">
    <location>
        <begin position="500"/>
        <end position="517"/>
    </location>
</feature>
<dbReference type="GO" id="GO:0008270">
    <property type="term" value="F:zinc ion binding"/>
    <property type="evidence" value="ECO:0007669"/>
    <property type="project" value="UniProtKB-KW"/>
</dbReference>
<keyword evidence="11" id="KW-0539">Nucleus</keyword>
<name>A0A6P8WDK0_DROAB</name>
<keyword evidence="8" id="KW-0805">Transcription regulation</keyword>
<evidence type="ECO:0000313" key="18">
    <source>
        <dbReference type="RefSeq" id="XP_034101689.2"/>
    </source>
</evidence>
<dbReference type="RefSeq" id="XP_034101689.2">
    <property type="nucleotide sequence ID" value="XM_034245798.2"/>
</dbReference>
<evidence type="ECO:0000256" key="9">
    <source>
        <dbReference type="ARBA" id="ARBA00023125"/>
    </source>
</evidence>
<dbReference type="Proteomes" id="UP000515160">
    <property type="component" value="Chromosome 2L"/>
</dbReference>
<feature type="compositionally biased region" description="Acidic residues" evidence="14">
    <location>
        <begin position="267"/>
        <end position="279"/>
    </location>
</feature>
<comment type="function">
    <text evidence="1">Transcription repressor.</text>
</comment>
<organism evidence="17 18">
    <name type="scientific">Drosophila albomicans</name>
    <name type="common">Fruit fly</name>
    <dbReference type="NCBI Taxonomy" id="7291"/>
    <lineage>
        <taxon>Eukaryota</taxon>
        <taxon>Metazoa</taxon>
        <taxon>Ecdysozoa</taxon>
        <taxon>Arthropoda</taxon>
        <taxon>Hexapoda</taxon>
        <taxon>Insecta</taxon>
        <taxon>Pterygota</taxon>
        <taxon>Neoptera</taxon>
        <taxon>Endopterygota</taxon>
        <taxon>Diptera</taxon>
        <taxon>Brachycera</taxon>
        <taxon>Muscomorpha</taxon>
        <taxon>Ephydroidea</taxon>
        <taxon>Drosophilidae</taxon>
        <taxon>Drosophila</taxon>
    </lineage>
</organism>
<dbReference type="PANTHER" id="PTHR46297:SF1">
    <property type="entry name" value="ZINC FINGER CCCH-TYPE WITH G PATCH DOMAIN-CONTAINING PROTEIN"/>
    <property type="match status" value="1"/>
</dbReference>
<dbReference type="InterPro" id="IPR000467">
    <property type="entry name" value="G_patch_dom"/>
</dbReference>
<evidence type="ECO:0000256" key="8">
    <source>
        <dbReference type="ARBA" id="ARBA00023015"/>
    </source>
</evidence>
<keyword evidence="9" id="KW-0238">DNA-binding</keyword>
<reference evidence="18" key="1">
    <citation type="submission" date="2025-08" db="UniProtKB">
        <authorList>
            <consortium name="RefSeq"/>
        </authorList>
    </citation>
    <scope>IDENTIFICATION</scope>
    <source>
        <strain evidence="18">15112-1751.03</strain>
        <tissue evidence="18">Whole Adult</tissue>
    </source>
</reference>
<sequence length="517" mass="59438">MEEYKAQLLIVKQALQATSNEEQRLELIALQTNLEELLELTRTAENGTDDAPKSSEDPDNLDNEFKRFQTELKDLTEEPRDTEDDQLQLETLRIKYNAKLGEKCSAPHEHSWGALSYHNALICGVDDMLIVDDNGVLDVRLRVLFTNPTHCEMLPCNYYLEGECRFDEDRCRYSHGALVPGAAIRDYNEPDFHRLARNCPVLAKLQDRLWHRGRVLCVNFVEQQCRVRLDGQEHKERERDFPFEELFPLITEHDDDELSSDSSDMNESNDSDADNDSDRDLDDLEAARQARMVELSLFTFKPTEKLGAWEQYTRGIGSKLMANMGYIHGTGLGSDGRGIVVPVSAQILPQGRSLDACMELREAANGDKDYFSVERKLKRAERRQQAANEKAYEREAKRSSDVFAFLNASVLGTSEQHSHHQNEHASKRTKSNDLQQHSNKTLNVETVRIADDIRRKQRDIAKVQQSLARNSSNVHLQKRLREQLQQQQQELATLQAQEKSVSKEQQTRKSKNKMFEF</sequence>
<feature type="zinc finger region" description="C3H1-type" evidence="12">
    <location>
        <begin position="155"/>
        <end position="178"/>
    </location>
</feature>
<keyword evidence="17" id="KW-1185">Reference proteome</keyword>
<proteinExistence type="predicted"/>
<keyword evidence="10" id="KW-0804">Transcription</keyword>
<dbReference type="OrthoDB" id="5842926at2759"/>
<feature type="domain" description="G-patch" evidence="16">
    <location>
        <begin position="313"/>
        <end position="359"/>
    </location>
</feature>
<comment type="subcellular location">
    <subcellularLocation>
        <location evidence="2">Nucleus</location>
    </subcellularLocation>
</comment>
<evidence type="ECO:0000256" key="11">
    <source>
        <dbReference type="ARBA" id="ARBA00023242"/>
    </source>
</evidence>
<feature type="region of interest" description="Disordered" evidence="14">
    <location>
        <begin position="254"/>
        <end position="279"/>
    </location>
</feature>
<protein>
    <recommendedName>
        <fullName evidence="3">Zinc finger CCCH-type with G patch domain-containing protein</fullName>
    </recommendedName>
</protein>
<dbReference type="PROSITE" id="PS50103">
    <property type="entry name" value="ZF_C3H1"/>
    <property type="match status" value="1"/>
</dbReference>
<dbReference type="SMART" id="SM00443">
    <property type="entry name" value="G_patch"/>
    <property type="match status" value="1"/>
</dbReference>
<dbReference type="Gene3D" id="2.30.30.1190">
    <property type="match status" value="1"/>
</dbReference>
<accession>A0A6P8WDK0</accession>
<dbReference type="CDD" id="cd20384">
    <property type="entry name" value="Tudor_ZGPAT"/>
    <property type="match status" value="1"/>
</dbReference>
<dbReference type="AlphaFoldDB" id="A0A6P8WDK0"/>
<evidence type="ECO:0000256" key="3">
    <source>
        <dbReference type="ARBA" id="ARBA00022414"/>
    </source>
</evidence>
<dbReference type="InterPro" id="IPR000571">
    <property type="entry name" value="Znf_CCCH"/>
</dbReference>
<evidence type="ECO:0000256" key="10">
    <source>
        <dbReference type="ARBA" id="ARBA00023163"/>
    </source>
</evidence>
<keyword evidence="6 12" id="KW-0863">Zinc-finger</keyword>
<dbReference type="Pfam" id="PF01585">
    <property type="entry name" value="G-patch"/>
    <property type="match status" value="1"/>
</dbReference>
<evidence type="ECO:0000259" key="16">
    <source>
        <dbReference type="PROSITE" id="PS50174"/>
    </source>
</evidence>
<evidence type="ECO:0000256" key="5">
    <source>
        <dbReference type="ARBA" id="ARBA00022723"/>
    </source>
</evidence>
<evidence type="ECO:0000256" key="12">
    <source>
        <dbReference type="PROSITE-ProRule" id="PRU00723"/>
    </source>
</evidence>
<keyword evidence="7 12" id="KW-0862">Zinc</keyword>
<keyword evidence="4" id="KW-0678">Repressor</keyword>
<evidence type="ECO:0000256" key="7">
    <source>
        <dbReference type="ARBA" id="ARBA00022833"/>
    </source>
</evidence>
<evidence type="ECO:0000256" key="6">
    <source>
        <dbReference type="ARBA" id="ARBA00022771"/>
    </source>
</evidence>
<dbReference type="GO" id="GO:0000978">
    <property type="term" value="F:RNA polymerase II cis-regulatory region sequence-specific DNA binding"/>
    <property type="evidence" value="ECO:0007669"/>
    <property type="project" value="TreeGrafter"/>
</dbReference>
<dbReference type="GeneID" id="117566246"/>